<dbReference type="AlphaFoldDB" id="A0A0G0LB40"/>
<organism evidence="2 3">
    <name type="scientific">Berkelbacteria bacterium GW2011_GWA2_38_9</name>
    <dbReference type="NCBI Taxonomy" id="1618334"/>
    <lineage>
        <taxon>Bacteria</taxon>
        <taxon>Candidatus Berkelbacteria</taxon>
    </lineage>
</organism>
<keyword evidence="1" id="KW-0812">Transmembrane</keyword>
<comment type="caution">
    <text evidence="2">The sequence shown here is derived from an EMBL/GenBank/DDBJ whole genome shotgun (WGS) entry which is preliminary data.</text>
</comment>
<sequence>MIIEIDQSGKIEATSKHTVIAFSNGKQCSVLITGKEKQLLEKYFRNQNKRKMFTFLTFTALIFLLIYRDLKKIDKIIIDQEYFGHEDILKNLLLQLIRNYSDDIHSNFISFQLIGKKSGAHQYALKAYQNKKADIIVSSSEIIEILELLQK</sequence>
<accession>A0A0G0LB40</accession>
<evidence type="ECO:0000313" key="2">
    <source>
        <dbReference type="EMBL" id="KKQ88212.1"/>
    </source>
</evidence>
<feature type="transmembrane region" description="Helical" evidence="1">
    <location>
        <begin position="52"/>
        <end position="70"/>
    </location>
</feature>
<evidence type="ECO:0000256" key="1">
    <source>
        <dbReference type="SAM" id="Phobius"/>
    </source>
</evidence>
<keyword evidence="1" id="KW-0472">Membrane</keyword>
<dbReference type="Proteomes" id="UP000033934">
    <property type="component" value="Unassembled WGS sequence"/>
</dbReference>
<protein>
    <submittedName>
        <fullName evidence="2">Uncharacterized protein</fullName>
    </submittedName>
</protein>
<reference evidence="2 3" key="1">
    <citation type="journal article" date="2015" name="Nature">
        <title>rRNA introns, odd ribosomes, and small enigmatic genomes across a large radiation of phyla.</title>
        <authorList>
            <person name="Brown C.T."/>
            <person name="Hug L.A."/>
            <person name="Thomas B.C."/>
            <person name="Sharon I."/>
            <person name="Castelle C.J."/>
            <person name="Singh A."/>
            <person name="Wilkins M.J."/>
            <person name="Williams K.H."/>
            <person name="Banfield J.F."/>
        </authorList>
    </citation>
    <scope>NUCLEOTIDE SEQUENCE [LARGE SCALE GENOMIC DNA]</scope>
</reference>
<keyword evidence="1" id="KW-1133">Transmembrane helix</keyword>
<gene>
    <name evidence="2" type="ORF">UT11_C0038G0004</name>
</gene>
<dbReference type="EMBL" id="LBVO01000038">
    <property type="protein sequence ID" value="KKQ88212.1"/>
    <property type="molecule type" value="Genomic_DNA"/>
</dbReference>
<name>A0A0G0LB40_9BACT</name>
<evidence type="ECO:0000313" key="3">
    <source>
        <dbReference type="Proteomes" id="UP000033934"/>
    </source>
</evidence>
<proteinExistence type="predicted"/>